<dbReference type="EMBL" id="FQXU01000014">
    <property type="protein sequence ID" value="SHI45197.1"/>
    <property type="molecule type" value="Genomic_DNA"/>
</dbReference>
<dbReference type="PANTHER" id="PTHR43471:SF10">
    <property type="entry name" value="SLL1107 PROTEIN"/>
    <property type="match status" value="1"/>
</dbReference>
<gene>
    <name evidence="2" type="ORF">SAMN02745941_03822</name>
</gene>
<proteinExistence type="predicted"/>
<reference evidence="2 3" key="1">
    <citation type="submission" date="2016-11" db="EMBL/GenBank/DDBJ databases">
        <authorList>
            <person name="Jaros S."/>
            <person name="Januszkiewicz K."/>
            <person name="Wedrychowicz H."/>
        </authorList>
    </citation>
    <scope>NUCLEOTIDE SEQUENCE [LARGE SCALE GENOMIC DNA]</scope>
    <source>
        <strain evidence="2 3">DSM 6191</strain>
    </source>
</reference>
<dbReference type="GO" id="GO:0005886">
    <property type="term" value="C:plasma membrane"/>
    <property type="evidence" value="ECO:0007669"/>
    <property type="project" value="UniProtKB-SubCell"/>
</dbReference>
<name>A0A1M6B968_9CLOT</name>
<dbReference type="AlphaFoldDB" id="A0A1M6B968"/>
<feature type="transmembrane region" description="Helical" evidence="1">
    <location>
        <begin position="17"/>
        <end position="40"/>
    </location>
</feature>
<organism evidence="2 3">
    <name type="scientific">Clostridium intestinale DSM 6191</name>
    <dbReference type="NCBI Taxonomy" id="1121320"/>
    <lineage>
        <taxon>Bacteria</taxon>
        <taxon>Bacillati</taxon>
        <taxon>Bacillota</taxon>
        <taxon>Clostridia</taxon>
        <taxon>Eubacteriales</taxon>
        <taxon>Clostridiaceae</taxon>
        <taxon>Clostridium</taxon>
    </lineage>
</organism>
<accession>A0A1M6B968</accession>
<dbReference type="PANTHER" id="PTHR43471">
    <property type="entry name" value="ABC TRANSPORTER PERMEASE"/>
    <property type="match status" value="1"/>
</dbReference>
<dbReference type="GO" id="GO:0140359">
    <property type="term" value="F:ABC-type transporter activity"/>
    <property type="evidence" value="ECO:0007669"/>
    <property type="project" value="InterPro"/>
</dbReference>
<dbReference type="Pfam" id="PF12679">
    <property type="entry name" value="ABC2_membrane_2"/>
    <property type="match status" value="1"/>
</dbReference>
<feature type="transmembrane region" description="Helical" evidence="1">
    <location>
        <begin position="151"/>
        <end position="171"/>
    </location>
</feature>
<protein>
    <submittedName>
        <fullName evidence="2">ABC-2 family transporter protein</fullName>
    </submittedName>
</protein>
<keyword evidence="1" id="KW-1133">Transmembrane helix</keyword>
<feature type="transmembrane region" description="Helical" evidence="1">
    <location>
        <begin position="257"/>
        <end position="275"/>
    </location>
</feature>
<feature type="transmembrane region" description="Helical" evidence="1">
    <location>
        <begin position="113"/>
        <end position="139"/>
    </location>
</feature>
<dbReference type="RefSeq" id="WP_073022184.1">
    <property type="nucleotide sequence ID" value="NZ_FQXU01000014.1"/>
</dbReference>
<feature type="transmembrane region" description="Helical" evidence="1">
    <location>
        <begin position="178"/>
        <end position="198"/>
    </location>
</feature>
<sequence length="284" mass="30547">MIAIAAASFKEALRKKILILVAALTLVYLTLFGVITHFAVEDLARAGTLNTINALDVASNIISFLGFYFSSMLVAFLTIMASIGSISSEIESGVIHSIITRPIKRSSYIIGKYLGLGALSVIYSVFLFISIITICTVFKLPIVNSLEPLNIIKGLLFFTLEPIAILALSILGSASFKTLSNGIFVISIYILGLIGGVMEQVGSMLSNQSLINLGIISSLISPFDIIYRQMISSIFRNIGITGPFMGSGGITSTAPSIWMIVYILIYIPGLVSLAVRKFSLKDIS</sequence>
<evidence type="ECO:0000313" key="3">
    <source>
        <dbReference type="Proteomes" id="UP000184241"/>
    </source>
</evidence>
<feature type="transmembrane region" description="Helical" evidence="1">
    <location>
        <begin position="60"/>
        <end position="83"/>
    </location>
</feature>
<dbReference type="Proteomes" id="UP000184241">
    <property type="component" value="Unassembled WGS sequence"/>
</dbReference>
<evidence type="ECO:0000313" key="2">
    <source>
        <dbReference type="EMBL" id="SHI45197.1"/>
    </source>
</evidence>
<keyword evidence="1" id="KW-0812">Transmembrane</keyword>
<evidence type="ECO:0000256" key="1">
    <source>
        <dbReference type="SAM" id="Phobius"/>
    </source>
</evidence>
<keyword evidence="1" id="KW-0472">Membrane</keyword>